<feature type="region of interest" description="Disordered" evidence="1">
    <location>
        <begin position="21"/>
        <end position="87"/>
    </location>
</feature>
<feature type="region of interest" description="Disordered" evidence="1">
    <location>
        <begin position="198"/>
        <end position="356"/>
    </location>
</feature>
<feature type="compositionally biased region" description="Polar residues" evidence="1">
    <location>
        <begin position="321"/>
        <end position="334"/>
    </location>
</feature>
<evidence type="ECO:0000313" key="3">
    <source>
        <dbReference type="Proteomes" id="UP000288429"/>
    </source>
</evidence>
<proteinExistence type="predicted"/>
<feature type="compositionally biased region" description="Low complexity" evidence="1">
    <location>
        <begin position="39"/>
        <end position="50"/>
    </location>
</feature>
<name>A0A428TY37_9HYPO</name>
<feature type="compositionally biased region" description="Basic and acidic residues" evidence="1">
    <location>
        <begin position="198"/>
        <end position="209"/>
    </location>
</feature>
<sequence length="356" mass="38946">MTRNNLSEHLSWLLNDQARFKPATPTFPSCSDASQTGLSQSQRSDSQGRQTLQSGPPAQPGDGTHTNYDTSTSSNGRGGPGGLRNTDQVILEDDTMARLMSSSKSKKPSLVSRPQQLLTPSSITPNRLSRQDTPVSRTNNGPSKLSGLPPLKTPAPSRPRSRSPDFPELKANEIEYMDLTDDVLVSSDSLSFGSDVKLWREDYASRPEPEPVSSGRKRKSNEISKEEFSDLGDFPDVYELLGTDPPAPSPGSRSRKDGSRSTRTRRTRDGFKNPSSTEIPPISEEDQEILRSPSRRVRSQLAREESSRVVTSIFEARPSTKRATSPLKDSQSFGDSEPARQAKSLPPPAPDADGPR</sequence>
<comment type="caution">
    <text evidence="2">The sequence shown here is derived from an EMBL/GenBank/DDBJ whole genome shotgun (WGS) entry which is preliminary data.</text>
</comment>
<feature type="compositionally biased region" description="Polar residues" evidence="1">
    <location>
        <begin position="112"/>
        <end position="143"/>
    </location>
</feature>
<gene>
    <name evidence="2" type="ORF">CDV31_008879</name>
</gene>
<keyword evidence="3" id="KW-1185">Reference proteome</keyword>
<dbReference type="Proteomes" id="UP000288429">
    <property type="component" value="Unassembled WGS sequence"/>
</dbReference>
<feature type="region of interest" description="Disordered" evidence="1">
    <location>
        <begin position="101"/>
        <end position="169"/>
    </location>
</feature>
<feature type="compositionally biased region" description="Polar residues" evidence="1">
    <location>
        <begin position="26"/>
        <end position="38"/>
    </location>
</feature>
<organism evidence="2 3">
    <name type="scientific">Fusarium ambrosium</name>
    <dbReference type="NCBI Taxonomy" id="131363"/>
    <lineage>
        <taxon>Eukaryota</taxon>
        <taxon>Fungi</taxon>
        <taxon>Dikarya</taxon>
        <taxon>Ascomycota</taxon>
        <taxon>Pezizomycotina</taxon>
        <taxon>Sordariomycetes</taxon>
        <taxon>Hypocreomycetidae</taxon>
        <taxon>Hypocreales</taxon>
        <taxon>Nectriaceae</taxon>
        <taxon>Fusarium</taxon>
        <taxon>Fusarium solani species complex</taxon>
    </lineage>
</organism>
<evidence type="ECO:0000313" key="2">
    <source>
        <dbReference type="EMBL" id="RSM06947.1"/>
    </source>
</evidence>
<protein>
    <submittedName>
        <fullName evidence="2">Uncharacterized protein</fullName>
    </submittedName>
</protein>
<feature type="compositionally biased region" description="Polar residues" evidence="1">
    <location>
        <begin position="64"/>
        <end position="75"/>
    </location>
</feature>
<dbReference type="AlphaFoldDB" id="A0A428TY37"/>
<accession>A0A428TY37</accession>
<reference evidence="2 3" key="1">
    <citation type="submission" date="2017-06" db="EMBL/GenBank/DDBJ databases">
        <title>Cmopartive genomic analysis of Ambrosia Fusariam Clade fungi.</title>
        <authorList>
            <person name="Stajich J.E."/>
            <person name="Carrillo J."/>
            <person name="Kijimoto T."/>
            <person name="Eskalen A."/>
            <person name="O'Donnell K."/>
            <person name="Kasson M."/>
        </authorList>
    </citation>
    <scope>NUCLEOTIDE SEQUENCE [LARGE SCALE GENOMIC DNA]</scope>
    <source>
        <strain evidence="2 3">NRRL 20438</strain>
    </source>
</reference>
<evidence type="ECO:0000256" key="1">
    <source>
        <dbReference type="SAM" id="MobiDB-lite"/>
    </source>
</evidence>
<dbReference type="EMBL" id="NIZV01000120">
    <property type="protein sequence ID" value="RSM06947.1"/>
    <property type="molecule type" value="Genomic_DNA"/>
</dbReference>